<dbReference type="PROSITE" id="PS00061">
    <property type="entry name" value="ADH_SHORT"/>
    <property type="match status" value="1"/>
</dbReference>
<keyword evidence="2" id="KW-0560">Oxidoreductase</keyword>
<dbReference type="RefSeq" id="WP_408623514.1">
    <property type="nucleotide sequence ID" value="NZ_JBEQCT010000003.1"/>
</dbReference>
<evidence type="ECO:0000256" key="1">
    <source>
        <dbReference type="ARBA" id="ARBA00006484"/>
    </source>
</evidence>
<reference evidence="3 4" key="1">
    <citation type="journal article" date="2013" name="Int. J. Syst. Evol. Microbiol.">
        <title>Celerinatantimonas yamalensis sp. nov., a cold-adapted diazotrophic bacterium from a cold permafrost brine.</title>
        <authorList>
            <person name="Shcherbakova V."/>
            <person name="Chuvilskaya N."/>
            <person name="Rivkina E."/>
            <person name="Demidov N."/>
            <person name="Uchaeva V."/>
            <person name="Suetin S."/>
            <person name="Suzina N."/>
            <person name="Gilichinsky D."/>
        </authorList>
    </citation>
    <scope>NUCLEOTIDE SEQUENCE [LARGE SCALE GENOMIC DNA]</scope>
    <source>
        <strain evidence="3 4">C7</strain>
    </source>
</reference>
<keyword evidence="4" id="KW-1185">Reference proteome</keyword>
<protein>
    <submittedName>
        <fullName evidence="3">SDR family oxidoreductase</fullName>
    </submittedName>
</protein>
<dbReference type="PRINTS" id="PR00081">
    <property type="entry name" value="GDHRDH"/>
</dbReference>
<proteinExistence type="inferred from homology"/>
<organism evidence="3 4">
    <name type="scientific">Celerinatantimonas yamalensis</name>
    <dbReference type="NCBI Taxonomy" id="559956"/>
    <lineage>
        <taxon>Bacteria</taxon>
        <taxon>Pseudomonadati</taxon>
        <taxon>Pseudomonadota</taxon>
        <taxon>Gammaproteobacteria</taxon>
        <taxon>Celerinatantimonadaceae</taxon>
        <taxon>Celerinatantimonas</taxon>
    </lineage>
</organism>
<gene>
    <name evidence="3" type="ORF">ABUE30_09545</name>
</gene>
<dbReference type="Proteomes" id="UP001629953">
    <property type="component" value="Unassembled WGS sequence"/>
</dbReference>
<sequence>MKHAFITGIGHRLGFYLALRLIDQGYTVSGQYRSERDTLAKLSSQGVTLYQADFTKWDSLCQLAEQLSPLPRLDLLVHNASAFYPTQDDPQAQAQDMAKFAAVHMQAPLLLTETLSDALKAGEDSCIVALTDIYIHHPNPRLHAYCASKAGLDNLMQSYALRLAPEVRVNCIEPGPILFLDEHDSAYRQQILDRTPLQCEGGLEPIWQALAMIIQNRYLTGARIAVDGGRSVAQL</sequence>
<dbReference type="Gene3D" id="3.40.50.720">
    <property type="entry name" value="NAD(P)-binding Rossmann-like Domain"/>
    <property type="match status" value="1"/>
</dbReference>
<accession>A0ABW9G9A3</accession>
<dbReference type="PANTHER" id="PTHR43639">
    <property type="entry name" value="OXIDOREDUCTASE, SHORT-CHAIN DEHYDROGENASE/REDUCTASE FAMILY (AFU_ORTHOLOGUE AFUA_5G02870)"/>
    <property type="match status" value="1"/>
</dbReference>
<dbReference type="InterPro" id="IPR002347">
    <property type="entry name" value="SDR_fam"/>
</dbReference>
<dbReference type="EMBL" id="JBEQCT010000003">
    <property type="protein sequence ID" value="MFM2485301.1"/>
    <property type="molecule type" value="Genomic_DNA"/>
</dbReference>
<dbReference type="SUPFAM" id="SSF51735">
    <property type="entry name" value="NAD(P)-binding Rossmann-fold domains"/>
    <property type="match status" value="1"/>
</dbReference>
<comment type="similarity">
    <text evidence="1">Belongs to the short-chain dehydrogenases/reductases (SDR) family.</text>
</comment>
<comment type="caution">
    <text evidence="3">The sequence shown here is derived from an EMBL/GenBank/DDBJ whole genome shotgun (WGS) entry which is preliminary data.</text>
</comment>
<dbReference type="Pfam" id="PF13561">
    <property type="entry name" value="adh_short_C2"/>
    <property type="match status" value="1"/>
</dbReference>
<evidence type="ECO:0000313" key="4">
    <source>
        <dbReference type="Proteomes" id="UP001629953"/>
    </source>
</evidence>
<evidence type="ECO:0000313" key="3">
    <source>
        <dbReference type="EMBL" id="MFM2485301.1"/>
    </source>
</evidence>
<dbReference type="InterPro" id="IPR020904">
    <property type="entry name" value="Sc_DH/Rdtase_CS"/>
</dbReference>
<dbReference type="PANTHER" id="PTHR43639:SF1">
    <property type="entry name" value="SHORT-CHAIN DEHYDROGENASE_REDUCTASE FAMILY PROTEIN"/>
    <property type="match status" value="1"/>
</dbReference>
<evidence type="ECO:0000256" key="2">
    <source>
        <dbReference type="ARBA" id="ARBA00023002"/>
    </source>
</evidence>
<dbReference type="InterPro" id="IPR036291">
    <property type="entry name" value="NAD(P)-bd_dom_sf"/>
</dbReference>
<name>A0ABW9G9A3_9GAMM</name>